<evidence type="ECO:0000313" key="2">
    <source>
        <dbReference type="Proteomes" id="UP000663671"/>
    </source>
</evidence>
<gene>
    <name evidence="1" type="ORF">I7I51_06972</name>
</gene>
<dbReference type="AlphaFoldDB" id="A0A8A1MJ58"/>
<sequence>MALFDIPWQTDGDEDEYAESLATILLLAFCSMMRFVLHRRLPSKAASLTPGQLCDDEGWGGRKLDKGLTWSSSHHVGECSSHPLGGQPPSNSKKFEMIECLVLAGNPCEPPAVRDAAGTRPPPDTPCFAKYINTIVKKVTGMPFALPSRQYTDRETPRARADYAVGYDVVALCVIIRVVLCLTDGKRKQGKAVSDVPRIYYATRFVFWTARKEEILISYSQNRQGVG</sequence>
<organism evidence="1 2">
    <name type="scientific">Ajellomyces capsulatus</name>
    <name type="common">Darling's disease fungus</name>
    <name type="synonym">Histoplasma capsulatum</name>
    <dbReference type="NCBI Taxonomy" id="5037"/>
    <lineage>
        <taxon>Eukaryota</taxon>
        <taxon>Fungi</taxon>
        <taxon>Dikarya</taxon>
        <taxon>Ascomycota</taxon>
        <taxon>Pezizomycotina</taxon>
        <taxon>Eurotiomycetes</taxon>
        <taxon>Eurotiomycetidae</taxon>
        <taxon>Onygenales</taxon>
        <taxon>Ajellomycetaceae</taxon>
        <taxon>Histoplasma</taxon>
    </lineage>
</organism>
<protein>
    <submittedName>
        <fullName evidence="1">Uncharacterized protein</fullName>
    </submittedName>
</protein>
<proteinExistence type="predicted"/>
<name>A0A8A1MJ58_AJECA</name>
<evidence type="ECO:0000313" key="1">
    <source>
        <dbReference type="EMBL" id="QSS66121.1"/>
    </source>
</evidence>
<dbReference type="EMBL" id="CP069115">
    <property type="protein sequence ID" value="QSS66121.1"/>
    <property type="molecule type" value="Genomic_DNA"/>
</dbReference>
<dbReference type="Proteomes" id="UP000663671">
    <property type="component" value="Chromosome 3"/>
</dbReference>
<dbReference type="OrthoDB" id="10494274at2759"/>
<accession>A0A8A1MJ58</accession>
<reference evidence="1" key="1">
    <citation type="submission" date="2021-01" db="EMBL/GenBank/DDBJ databases">
        <title>Chromosome-level genome assembly of a human fungal pathogen reveals clustering of transcriptionally co-regulated genes.</title>
        <authorList>
            <person name="Voorhies M."/>
            <person name="Cohen S."/>
            <person name="Shea T.P."/>
            <person name="Petrus S."/>
            <person name="Munoz J.F."/>
            <person name="Poplawski S."/>
            <person name="Goldman W.E."/>
            <person name="Michael T."/>
            <person name="Cuomo C.A."/>
            <person name="Sil A."/>
            <person name="Beyhan S."/>
        </authorList>
    </citation>
    <scope>NUCLEOTIDE SEQUENCE</scope>
    <source>
        <strain evidence="1">WU24</strain>
    </source>
</reference>
<dbReference type="VEuPathDB" id="FungiDB:I7I51_06972"/>